<reference evidence="13 14" key="1">
    <citation type="submission" date="2017-12" db="EMBL/GenBank/DDBJ databases">
        <title>Comparative genomics of Botrytis spp.</title>
        <authorList>
            <person name="Valero-Jimenez C.A."/>
            <person name="Tapia P."/>
            <person name="Veloso J."/>
            <person name="Silva-Moreno E."/>
            <person name="Staats M."/>
            <person name="Valdes J.H."/>
            <person name="Van Kan J.A.L."/>
        </authorList>
    </citation>
    <scope>NUCLEOTIDE SEQUENCE [LARGE SCALE GENOMIC DNA]</scope>
    <source>
        <strain evidence="13 14">MUCL435</strain>
    </source>
</reference>
<evidence type="ECO:0000256" key="9">
    <source>
        <dbReference type="PIRSR" id="PIRSR602402-1"/>
    </source>
</evidence>
<evidence type="ECO:0000256" key="3">
    <source>
        <dbReference type="ARBA" id="ARBA00022617"/>
    </source>
</evidence>
<keyword evidence="7" id="KW-0843">Virulence</keyword>
<organism evidence="13 14">
    <name type="scientific">Botrytis galanthina</name>
    <dbReference type="NCBI Taxonomy" id="278940"/>
    <lineage>
        <taxon>Eukaryota</taxon>
        <taxon>Fungi</taxon>
        <taxon>Dikarya</taxon>
        <taxon>Ascomycota</taxon>
        <taxon>Pezizomycotina</taxon>
        <taxon>Leotiomycetes</taxon>
        <taxon>Helotiales</taxon>
        <taxon>Sclerotiniaceae</taxon>
        <taxon>Botrytis</taxon>
    </lineage>
</organism>
<evidence type="ECO:0000256" key="1">
    <source>
        <dbReference type="ARBA" id="ARBA00001971"/>
    </source>
</evidence>
<dbReference type="PRINTS" id="PR00464">
    <property type="entry name" value="EP450II"/>
</dbReference>
<proteinExistence type="inferred from homology"/>
<keyword evidence="12" id="KW-0472">Membrane</keyword>
<dbReference type="EMBL" id="PQXL01000254">
    <property type="protein sequence ID" value="THV48332.1"/>
    <property type="molecule type" value="Genomic_DNA"/>
</dbReference>
<evidence type="ECO:0000256" key="6">
    <source>
        <dbReference type="ARBA" id="ARBA00023004"/>
    </source>
</evidence>
<dbReference type="PROSITE" id="PS00086">
    <property type="entry name" value="CYTOCHROME_P450"/>
    <property type="match status" value="1"/>
</dbReference>
<comment type="cofactor">
    <cofactor evidence="1 9">
        <name>heme</name>
        <dbReference type="ChEBI" id="CHEBI:30413"/>
    </cofactor>
</comment>
<dbReference type="GO" id="GO:0016712">
    <property type="term" value="F:oxidoreductase activity, acting on paired donors, with incorporation or reduction of molecular oxygen, reduced flavin or flavoprotein as one donor, and incorporation of one atom of oxygen"/>
    <property type="evidence" value="ECO:0007669"/>
    <property type="project" value="InterPro"/>
</dbReference>
<dbReference type="SUPFAM" id="SSF48264">
    <property type="entry name" value="Cytochrome P450"/>
    <property type="match status" value="1"/>
</dbReference>
<evidence type="ECO:0000256" key="5">
    <source>
        <dbReference type="ARBA" id="ARBA00023002"/>
    </source>
</evidence>
<dbReference type="Proteomes" id="UP000308671">
    <property type="component" value="Unassembled WGS sequence"/>
</dbReference>
<keyword evidence="5 10" id="KW-0560">Oxidoreductase</keyword>
<keyword evidence="12" id="KW-1133">Transmembrane helix</keyword>
<dbReference type="PANTHER" id="PTHR24287">
    <property type="entry name" value="P450, PUTATIVE (EUROFUNG)-RELATED"/>
    <property type="match status" value="1"/>
</dbReference>
<dbReference type="PRINTS" id="PR01239">
    <property type="entry name" value="EP450IICYP52"/>
</dbReference>
<evidence type="ECO:0000256" key="2">
    <source>
        <dbReference type="ARBA" id="ARBA00010617"/>
    </source>
</evidence>
<evidence type="ECO:0000256" key="4">
    <source>
        <dbReference type="ARBA" id="ARBA00022723"/>
    </source>
</evidence>
<dbReference type="OrthoDB" id="1470350at2759"/>
<dbReference type="InterPro" id="IPR047146">
    <property type="entry name" value="Cyt_P450_E_CYP52_fungi"/>
</dbReference>
<sequence>MYIFSLSLYIGTFAVLFKCVSIYLTQRKRLQVSKQHGCAPPPTVSGRDPFGIMSVIGAMKAQREGRSAIWFKELLDSISPDTLTVRGMVLDTEIIITRDPSLVQFILQTDAKRWDIGPQRREIWSPLLGDAIFTSRGDAWKHSRQLVRPQFSRFKVSDLDLEERHVQALFARQEFQDTEDGWTEKVDLGPLFYNLTLDVATEFLYGKSVHSQESGNESGNTSSSSPTTSTEDTDFRSFGRHLDAGKETLFMKGIAGKWNKFVKGRNFDHHRDEVHRMVDKFVGECLSNAQDEKSSEPGSEKKPFSLLQELAKVNQDPIQLRYETLQVLNAGRDTTGTLLGWIFYFLARNPDVYSKLRSIILSDFGQYGSAISFQNLRSCKYLQHVIDESYRVGSPIPLNDRTCNQDTVLPRGGGPDGTQPVFLPAGSRVLVSMYAMQYRKDIWGEDADKFRPERWEGRRAAWEYIPFGGGPRKCIGQEFALTETSYIIIRFLQKYDRIENLEKPGPILSHHTVTNRSKNGVQVRLHRADPLSIV</sequence>
<keyword evidence="4 9" id="KW-0479">Metal-binding</keyword>
<comment type="similarity">
    <text evidence="2 10">Belongs to the cytochrome P450 family.</text>
</comment>
<protein>
    <submittedName>
        <fullName evidence="13">Uncharacterized protein</fullName>
    </submittedName>
</protein>
<keyword evidence="8 10" id="KW-0503">Monooxygenase</keyword>
<keyword evidence="3 9" id="KW-0349">Heme</keyword>
<feature type="region of interest" description="Disordered" evidence="11">
    <location>
        <begin position="210"/>
        <end position="237"/>
    </location>
</feature>
<dbReference type="Gene3D" id="1.10.630.10">
    <property type="entry name" value="Cytochrome P450"/>
    <property type="match status" value="1"/>
</dbReference>
<dbReference type="AlphaFoldDB" id="A0A4S8QWG5"/>
<dbReference type="GO" id="GO:0020037">
    <property type="term" value="F:heme binding"/>
    <property type="evidence" value="ECO:0007669"/>
    <property type="project" value="InterPro"/>
</dbReference>
<accession>A0A4S8QWG5</accession>
<feature type="binding site" description="axial binding residue" evidence="9">
    <location>
        <position position="474"/>
    </location>
    <ligand>
        <name>heme</name>
        <dbReference type="ChEBI" id="CHEBI:30413"/>
    </ligand>
    <ligandPart>
        <name>Fe</name>
        <dbReference type="ChEBI" id="CHEBI:18248"/>
    </ligandPart>
</feature>
<name>A0A4S8QWG5_9HELO</name>
<dbReference type="InterPro" id="IPR002974">
    <property type="entry name" value="Cyt_P450_E_CYP52_ascomycetes"/>
</dbReference>
<evidence type="ECO:0000256" key="11">
    <source>
        <dbReference type="SAM" id="MobiDB-lite"/>
    </source>
</evidence>
<dbReference type="Pfam" id="PF00067">
    <property type="entry name" value="p450"/>
    <property type="match status" value="1"/>
</dbReference>
<evidence type="ECO:0000256" key="7">
    <source>
        <dbReference type="ARBA" id="ARBA00023026"/>
    </source>
</evidence>
<feature type="transmembrane region" description="Helical" evidence="12">
    <location>
        <begin position="6"/>
        <end position="25"/>
    </location>
</feature>
<comment type="caution">
    <text evidence="13">The sequence shown here is derived from an EMBL/GenBank/DDBJ whole genome shotgun (WGS) entry which is preliminary data.</text>
</comment>
<dbReference type="InterPro" id="IPR036396">
    <property type="entry name" value="Cyt_P450_sf"/>
</dbReference>
<dbReference type="CDD" id="cd11063">
    <property type="entry name" value="CYP52"/>
    <property type="match status" value="1"/>
</dbReference>
<feature type="compositionally biased region" description="Low complexity" evidence="11">
    <location>
        <begin position="214"/>
        <end position="230"/>
    </location>
</feature>
<evidence type="ECO:0000313" key="14">
    <source>
        <dbReference type="Proteomes" id="UP000308671"/>
    </source>
</evidence>
<dbReference type="PRINTS" id="PR00385">
    <property type="entry name" value="P450"/>
</dbReference>
<evidence type="ECO:0000256" key="8">
    <source>
        <dbReference type="ARBA" id="ARBA00023033"/>
    </source>
</evidence>
<keyword evidence="12" id="KW-0812">Transmembrane</keyword>
<dbReference type="InterPro" id="IPR017972">
    <property type="entry name" value="Cyt_P450_CS"/>
</dbReference>
<evidence type="ECO:0000256" key="10">
    <source>
        <dbReference type="RuleBase" id="RU000461"/>
    </source>
</evidence>
<dbReference type="PANTHER" id="PTHR24287:SF1">
    <property type="entry name" value="P450, PUTATIVE (EUROFUNG)-RELATED"/>
    <property type="match status" value="1"/>
</dbReference>
<evidence type="ECO:0000256" key="12">
    <source>
        <dbReference type="SAM" id="Phobius"/>
    </source>
</evidence>
<evidence type="ECO:0000313" key="13">
    <source>
        <dbReference type="EMBL" id="THV48332.1"/>
    </source>
</evidence>
<dbReference type="InterPro" id="IPR002402">
    <property type="entry name" value="Cyt_P450_E_grp-II"/>
</dbReference>
<keyword evidence="6 9" id="KW-0408">Iron</keyword>
<dbReference type="InterPro" id="IPR001128">
    <property type="entry name" value="Cyt_P450"/>
</dbReference>
<keyword evidence="14" id="KW-1185">Reference proteome</keyword>
<dbReference type="GO" id="GO:0005506">
    <property type="term" value="F:iron ion binding"/>
    <property type="evidence" value="ECO:0007669"/>
    <property type="project" value="InterPro"/>
</dbReference>
<gene>
    <name evidence="13" type="ORF">BGAL_0254g00010</name>
</gene>